<feature type="signal peptide" evidence="1">
    <location>
        <begin position="1"/>
        <end position="23"/>
    </location>
</feature>
<comment type="caution">
    <text evidence="2">The sequence shown here is derived from an EMBL/GenBank/DDBJ whole genome shotgun (WGS) entry which is preliminary data.</text>
</comment>
<evidence type="ECO:0000313" key="2">
    <source>
        <dbReference type="EMBL" id="PKY72827.1"/>
    </source>
</evidence>
<dbReference type="RefSeq" id="WP_024330948.1">
    <property type="nucleotide sequence ID" value="NZ_JASOXK010000002.1"/>
</dbReference>
<organism evidence="2 3">
    <name type="scientific">Winkia neuii</name>
    <dbReference type="NCBI Taxonomy" id="33007"/>
    <lineage>
        <taxon>Bacteria</taxon>
        <taxon>Bacillati</taxon>
        <taxon>Actinomycetota</taxon>
        <taxon>Actinomycetes</taxon>
        <taxon>Actinomycetales</taxon>
        <taxon>Actinomycetaceae</taxon>
        <taxon>Winkia</taxon>
    </lineage>
</organism>
<keyword evidence="1" id="KW-0732">Signal</keyword>
<dbReference type="Pfam" id="PF18986">
    <property type="entry name" value="DUF5719"/>
    <property type="match status" value="1"/>
</dbReference>
<dbReference type="GeneID" id="35867697"/>
<dbReference type="AlphaFoldDB" id="A0A2I1INX6"/>
<keyword evidence="3" id="KW-1185">Reference proteome</keyword>
<evidence type="ECO:0000313" key="3">
    <source>
        <dbReference type="Proteomes" id="UP000235122"/>
    </source>
</evidence>
<dbReference type="InterPro" id="IPR043777">
    <property type="entry name" value="DUF5719"/>
</dbReference>
<dbReference type="EMBL" id="PKKO01000002">
    <property type="protein sequence ID" value="PKY72827.1"/>
    <property type="molecule type" value="Genomic_DNA"/>
</dbReference>
<evidence type="ECO:0008006" key="4">
    <source>
        <dbReference type="Google" id="ProtNLM"/>
    </source>
</evidence>
<protein>
    <recommendedName>
        <fullName evidence="4">Secreted protein</fullName>
    </recommendedName>
</protein>
<dbReference type="STRING" id="33007.HMPREF3198_01406"/>
<gene>
    <name evidence="2" type="ORF">CYJ19_04095</name>
</gene>
<proteinExistence type="predicted"/>
<feature type="chain" id="PRO_5014745840" description="Secreted protein" evidence="1">
    <location>
        <begin position="24"/>
        <end position="415"/>
    </location>
</feature>
<evidence type="ECO:0000256" key="1">
    <source>
        <dbReference type="SAM" id="SignalP"/>
    </source>
</evidence>
<dbReference type="Proteomes" id="UP000235122">
    <property type="component" value="Unassembled WGS sequence"/>
</dbReference>
<accession>A0A2I1INX6</accession>
<reference evidence="2 3" key="1">
    <citation type="submission" date="2017-12" db="EMBL/GenBank/DDBJ databases">
        <title>Phylogenetic diversity of female urinary microbiome.</title>
        <authorList>
            <person name="Thomas-White K."/>
            <person name="Wolfe A.J."/>
        </authorList>
    </citation>
    <scope>NUCLEOTIDE SEQUENCE [LARGE SCALE GENOMIC DNA]</scope>
    <source>
        <strain evidence="2 3">UMB0402</strain>
    </source>
</reference>
<sequence>MEIRQVARLVSGLVLAGAVGALAAWNPTSGIGGVEKPIYATGHLGPNYAACAPTEQKGTAIVNGLTQSGGEAEISAVADSPIGQNGSQIMAAPVGNEAAVPVGTLTNEKADISACEQPQNSLWLLGASTQTGSESSLLLSNPAPTATTVTLRGYTKTGPADLVQSRLRVEGHKSVRLPLAGIAPDSERLSLQLTASGRGISAWVFQSESKGLDHLGSEVIEAAGSASKTNLIAGAGFANAKLQLTNPGARPAKAQVIRIEGDKSSPVAGGDIKIQAGTVTELSLDGLGQGRGGLLIRSDQPLVVASKQAQNNDFSWTSAQEGDTSGTITMPKLDAEVYATSVAGAKVVLTGPNGQKHNLEVGPMGSAKMKLPEGSWVWNASGPVAISGITYQDGISTFSGSKSAQELTALAVRIR</sequence>
<name>A0A2I1INX6_9ACTO</name>